<sequence length="346" mass="36872">MARPPLFQRATVTRIVKETADARTYVLAPEEGSFSYRAGQFCTFKVNVDGQELFRSYSMSSSPDTDTELMTTVKRVPGGKVSNWMHDNISEGDTVELTRPAGLFCLNETTVPLLGFSGGSGITPILSLAKSALATTDRRVRLLCADRDRASAIFDTALDELVAQYPGRLSVTHSYDVEDGYLDAAKVLAFIGDDAEGDHYLCGPEPFMAIVEEALPGPGRVFAEKFGAAAQSIPGAEDQPSPDSITPATGATGAAELGTVKIQLGRKKVEIARKEGETILDSARRAGLSPPFSCESGNCATCIAEVLEGSATMRANNALDDDEIADGMVLTCQAVPDTPSIKVQYD</sequence>
<evidence type="ECO:0000256" key="5">
    <source>
        <dbReference type="ARBA" id="ARBA00022827"/>
    </source>
</evidence>
<keyword evidence="7" id="KW-0408">Iron</keyword>
<dbReference type="PANTHER" id="PTHR47354">
    <property type="entry name" value="NADH OXIDOREDUCTASE HCR"/>
    <property type="match status" value="1"/>
</dbReference>
<dbReference type="GO" id="GO:0050660">
    <property type="term" value="F:flavin adenine dinucleotide binding"/>
    <property type="evidence" value="ECO:0007669"/>
    <property type="project" value="TreeGrafter"/>
</dbReference>
<evidence type="ECO:0000313" key="11">
    <source>
        <dbReference type="EMBL" id="PYE16392.1"/>
    </source>
</evidence>
<feature type="domain" description="FAD-binding FR-type" evidence="10">
    <location>
        <begin position="5"/>
        <end position="107"/>
    </location>
</feature>
<dbReference type="PANTHER" id="PTHR47354:SF8">
    <property type="entry name" value="1,2-PHENYLACETYL-COA EPOXIDASE, SUBUNIT E"/>
    <property type="match status" value="1"/>
</dbReference>
<keyword evidence="5" id="KW-0274">FAD</keyword>
<dbReference type="SUPFAM" id="SSF52343">
    <property type="entry name" value="Ferredoxin reductase-like, C-terminal NADP-linked domain"/>
    <property type="match status" value="1"/>
</dbReference>
<dbReference type="PROSITE" id="PS51085">
    <property type="entry name" value="2FE2S_FER_2"/>
    <property type="match status" value="1"/>
</dbReference>
<comment type="caution">
    <text evidence="11">The sequence shown here is derived from an EMBL/GenBank/DDBJ whole genome shotgun (WGS) entry which is preliminary data.</text>
</comment>
<dbReference type="Pfam" id="PF00175">
    <property type="entry name" value="NAD_binding_1"/>
    <property type="match status" value="1"/>
</dbReference>
<dbReference type="InterPro" id="IPR017927">
    <property type="entry name" value="FAD-bd_FR_type"/>
</dbReference>
<dbReference type="InterPro" id="IPR006058">
    <property type="entry name" value="2Fe2S_fd_BS"/>
</dbReference>
<keyword evidence="6" id="KW-0560">Oxidoreductase</keyword>
<dbReference type="GO" id="GO:0051537">
    <property type="term" value="F:2 iron, 2 sulfur cluster binding"/>
    <property type="evidence" value="ECO:0007669"/>
    <property type="project" value="UniProtKB-KW"/>
</dbReference>
<keyword evidence="12" id="KW-1185">Reference proteome</keyword>
<evidence type="ECO:0000256" key="4">
    <source>
        <dbReference type="ARBA" id="ARBA00022723"/>
    </source>
</evidence>
<dbReference type="Gene3D" id="3.40.50.80">
    <property type="entry name" value="Nucleotide-binding domain of ferredoxin-NADP reductase (FNR) module"/>
    <property type="match status" value="1"/>
</dbReference>
<dbReference type="Proteomes" id="UP000247591">
    <property type="component" value="Unassembled WGS sequence"/>
</dbReference>
<dbReference type="CDD" id="cd00207">
    <property type="entry name" value="fer2"/>
    <property type="match status" value="1"/>
</dbReference>
<dbReference type="CDD" id="cd06214">
    <property type="entry name" value="PA_degradation_oxidoreductase_like"/>
    <property type="match status" value="1"/>
</dbReference>
<accession>A0A318RNH1</accession>
<evidence type="ECO:0000256" key="7">
    <source>
        <dbReference type="ARBA" id="ARBA00023004"/>
    </source>
</evidence>
<keyword evidence="8" id="KW-0411">Iron-sulfur</keyword>
<dbReference type="GO" id="GO:0046872">
    <property type="term" value="F:metal ion binding"/>
    <property type="evidence" value="ECO:0007669"/>
    <property type="project" value="UniProtKB-KW"/>
</dbReference>
<organism evidence="11 12">
    <name type="scientific">Williamsia limnetica</name>
    <dbReference type="NCBI Taxonomy" id="882452"/>
    <lineage>
        <taxon>Bacteria</taxon>
        <taxon>Bacillati</taxon>
        <taxon>Actinomycetota</taxon>
        <taxon>Actinomycetes</taxon>
        <taxon>Mycobacteriales</taxon>
        <taxon>Nocardiaceae</taxon>
        <taxon>Williamsia</taxon>
    </lineage>
</organism>
<dbReference type="InterPro" id="IPR012675">
    <property type="entry name" value="Beta-grasp_dom_sf"/>
</dbReference>
<evidence type="ECO:0000259" key="10">
    <source>
        <dbReference type="PROSITE" id="PS51384"/>
    </source>
</evidence>
<feature type="domain" description="2Fe-2S ferredoxin-type" evidence="9">
    <location>
        <begin position="258"/>
        <end position="346"/>
    </location>
</feature>
<evidence type="ECO:0000256" key="6">
    <source>
        <dbReference type="ARBA" id="ARBA00023002"/>
    </source>
</evidence>
<dbReference type="EMBL" id="QJSP01000008">
    <property type="protein sequence ID" value="PYE16392.1"/>
    <property type="molecule type" value="Genomic_DNA"/>
</dbReference>
<dbReference type="PROSITE" id="PS00197">
    <property type="entry name" value="2FE2S_FER_1"/>
    <property type="match status" value="1"/>
</dbReference>
<evidence type="ECO:0000256" key="8">
    <source>
        <dbReference type="ARBA" id="ARBA00023014"/>
    </source>
</evidence>
<dbReference type="Pfam" id="PF00970">
    <property type="entry name" value="FAD_binding_6"/>
    <property type="match status" value="1"/>
</dbReference>
<evidence type="ECO:0000259" key="9">
    <source>
        <dbReference type="PROSITE" id="PS51085"/>
    </source>
</evidence>
<keyword evidence="4" id="KW-0479">Metal-binding</keyword>
<dbReference type="InterPro" id="IPR001433">
    <property type="entry name" value="OxRdtase_FAD/NAD-bd"/>
</dbReference>
<gene>
    <name evidence="11" type="ORF">DFR67_108143</name>
</gene>
<dbReference type="GO" id="GO:0016491">
    <property type="term" value="F:oxidoreductase activity"/>
    <property type="evidence" value="ECO:0007669"/>
    <property type="project" value="UniProtKB-KW"/>
</dbReference>
<dbReference type="AlphaFoldDB" id="A0A318RNH1"/>
<dbReference type="InterPro" id="IPR001041">
    <property type="entry name" value="2Fe-2S_ferredoxin-type"/>
</dbReference>
<dbReference type="InterPro" id="IPR036010">
    <property type="entry name" value="2Fe-2S_ferredoxin-like_sf"/>
</dbReference>
<keyword evidence="3" id="KW-0001">2Fe-2S</keyword>
<dbReference type="OrthoDB" id="9796486at2"/>
<dbReference type="Pfam" id="PF00111">
    <property type="entry name" value="Fer2"/>
    <property type="match status" value="1"/>
</dbReference>
<dbReference type="InterPro" id="IPR008333">
    <property type="entry name" value="Cbr1-like_FAD-bd_dom"/>
</dbReference>
<dbReference type="SUPFAM" id="SSF54292">
    <property type="entry name" value="2Fe-2S ferredoxin-like"/>
    <property type="match status" value="1"/>
</dbReference>
<evidence type="ECO:0000313" key="12">
    <source>
        <dbReference type="Proteomes" id="UP000247591"/>
    </source>
</evidence>
<dbReference type="InterPro" id="IPR017938">
    <property type="entry name" value="Riboflavin_synthase-like_b-brl"/>
</dbReference>
<evidence type="ECO:0000256" key="2">
    <source>
        <dbReference type="ARBA" id="ARBA00022630"/>
    </source>
</evidence>
<keyword evidence="2" id="KW-0285">Flavoprotein</keyword>
<proteinExistence type="predicted"/>
<dbReference type="Gene3D" id="3.10.20.30">
    <property type="match status" value="1"/>
</dbReference>
<dbReference type="Gene3D" id="2.40.30.10">
    <property type="entry name" value="Translation factors"/>
    <property type="match status" value="1"/>
</dbReference>
<dbReference type="PRINTS" id="PR00409">
    <property type="entry name" value="PHDIOXRDTASE"/>
</dbReference>
<name>A0A318RNH1_WILLI</name>
<evidence type="ECO:0000256" key="1">
    <source>
        <dbReference type="ARBA" id="ARBA00001974"/>
    </source>
</evidence>
<dbReference type="InterPro" id="IPR050415">
    <property type="entry name" value="MRET"/>
</dbReference>
<reference evidence="11 12" key="1">
    <citation type="submission" date="2018-06" db="EMBL/GenBank/DDBJ databases">
        <title>Genomic Encyclopedia of Type Strains, Phase IV (KMG-IV): sequencing the most valuable type-strain genomes for metagenomic binning, comparative biology and taxonomic classification.</title>
        <authorList>
            <person name="Goeker M."/>
        </authorList>
    </citation>
    <scope>NUCLEOTIDE SEQUENCE [LARGE SCALE GENOMIC DNA]</scope>
    <source>
        <strain evidence="11 12">DSM 45521</strain>
    </source>
</reference>
<dbReference type="RefSeq" id="WP_110470262.1">
    <property type="nucleotide sequence ID" value="NZ_QJSP01000008.1"/>
</dbReference>
<evidence type="ECO:0000256" key="3">
    <source>
        <dbReference type="ARBA" id="ARBA00022714"/>
    </source>
</evidence>
<dbReference type="SUPFAM" id="SSF63380">
    <property type="entry name" value="Riboflavin synthase domain-like"/>
    <property type="match status" value="1"/>
</dbReference>
<dbReference type="InterPro" id="IPR039261">
    <property type="entry name" value="FNR_nucleotide-bd"/>
</dbReference>
<protein>
    <submittedName>
        <fullName evidence="11">Ferredoxin-NADP reductase</fullName>
    </submittedName>
</protein>
<dbReference type="PROSITE" id="PS51384">
    <property type="entry name" value="FAD_FR"/>
    <property type="match status" value="1"/>
</dbReference>
<comment type="cofactor">
    <cofactor evidence="1">
        <name>FAD</name>
        <dbReference type="ChEBI" id="CHEBI:57692"/>
    </cofactor>
</comment>